<dbReference type="SUPFAM" id="SSF51735">
    <property type="entry name" value="NAD(P)-binding Rossmann-fold domains"/>
    <property type="match status" value="2"/>
</dbReference>
<dbReference type="InterPro" id="IPR020841">
    <property type="entry name" value="PKS_Beta-ketoAc_synthase_dom"/>
</dbReference>
<dbReference type="InterPro" id="IPR057326">
    <property type="entry name" value="KR_dom"/>
</dbReference>
<proteinExistence type="predicted"/>
<feature type="active site" description="Proton acceptor; for dehydratase activity" evidence="6">
    <location>
        <position position="979"/>
    </location>
</feature>
<dbReference type="GO" id="GO:0004315">
    <property type="term" value="F:3-oxoacyl-[acyl-carrier-protein] synthase activity"/>
    <property type="evidence" value="ECO:0007669"/>
    <property type="project" value="InterPro"/>
</dbReference>
<dbReference type="PROSITE" id="PS00606">
    <property type="entry name" value="KS3_1"/>
    <property type="match status" value="1"/>
</dbReference>
<dbReference type="SUPFAM" id="SSF53901">
    <property type="entry name" value="Thiolase-like"/>
    <property type="match status" value="1"/>
</dbReference>
<dbReference type="GO" id="GO:0031177">
    <property type="term" value="F:phosphopantetheine binding"/>
    <property type="evidence" value="ECO:0007669"/>
    <property type="project" value="InterPro"/>
</dbReference>
<dbReference type="PANTHER" id="PTHR43775:SF29">
    <property type="entry name" value="ASPERFURANONE POLYKETIDE SYNTHASE AFOG-RELATED"/>
    <property type="match status" value="1"/>
</dbReference>
<dbReference type="Gene3D" id="3.40.366.10">
    <property type="entry name" value="Malonyl-Coenzyme A Acyl Carrier Protein, domain 2"/>
    <property type="match status" value="1"/>
</dbReference>
<protein>
    <recommendedName>
        <fullName evidence="12">Polyketide synthase</fullName>
    </recommendedName>
</protein>
<dbReference type="RefSeq" id="XP_069225115.1">
    <property type="nucleotide sequence ID" value="XM_069377917.1"/>
</dbReference>
<dbReference type="InterPro" id="IPR020843">
    <property type="entry name" value="ER"/>
</dbReference>
<dbReference type="Pfam" id="PF16197">
    <property type="entry name" value="KAsynt_C_assoc"/>
    <property type="match status" value="1"/>
</dbReference>
<dbReference type="Pfam" id="PF02801">
    <property type="entry name" value="Ketoacyl-synt_C"/>
    <property type="match status" value="1"/>
</dbReference>
<dbReference type="SMART" id="SM00825">
    <property type="entry name" value="PKS_KS"/>
    <property type="match status" value="1"/>
</dbReference>
<dbReference type="InterPro" id="IPR032821">
    <property type="entry name" value="PKS_assoc"/>
</dbReference>
<dbReference type="InterPro" id="IPR011032">
    <property type="entry name" value="GroES-like_sf"/>
</dbReference>
<feature type="domain" description="Ketosynthase family 3 (KS3)" evidence="8">
    <location>
        <begin position="11"/>
        <end position="441"/>
    </location>
</feature>
<dbReference type="CDD" id="cd00833">
    <property type="entry name" value="PKS"/>
    <property type="match status" value="1"/>
</dbReference>
<dbReference type="InterPro" id="IPR020806">
    <property type="entry name" value="PKS_PP-bd"/>
</dbReference>
<evidence type="ECO:0000313" key="11">
    <source>
        <dbReference type="Proteomes" id="UP000803884"/>
    </source>
</evidence>
<dbReference type="InterPro" id="IPR014031">
    <property type="entry name" value="Ketoacyl_synth_C"/>
</dbReference>
<dbReference type="InterPro" id="IPR049900">
    <property type="entry name" value="PKS_mFAS_DH"/>
</dbReference>
<evidence type="ECO:0000259" key="8">
    <source>
        <dbReference type="PROSITE" id="PS52004"/>
    </source>
</evidence>
<dbReference type="InterPro" id="IPR018201">
    <property type="entry name" value="Ketoacyl_synth_AS"/>
</dbReference>
<dbReference type="EMBL" id="JAAQHG020000081">
    <property type="protein sequence ID" value="KAL1582008.1"/>
    <property type="molecule type" value="Genomic_DNA"/>
</dbReference>
<dbReference type="Pfam" id="PF14765">
    <property type="entry name" value="PS-DH"/>
    <property type="match status" value="1"/>
</dbReference>
<dbReference type="InterPro" id="IPR050091">
    <property type="entry name" value="PKS_NRPS_Biosynth_Enz"/>
</dbReference>
<sequence>MAKVSGPTRCSDGIAVIGLAYRFPGGADSDTKLWDLLAGRKCSSEHSAAHSKIPDTRYNVDAFHRLGATHPDNVAADGAHLLEQDVSAFDAPFFGITTEEAKAIDPQARMLLECSYEALENAGLKVESISGSDTGCYVGSFDLDYHQMLMGDFENAPRYSGTGTAFSLLSNRLSWFYNLKGPSLSLDTACSSSLVGLHLACQSLSTGESSMAMVCGAKLLLAPHLSLWLSGLSMLSSDGKSRSFAEDATGYGRGEGIVTIILKPLADALRDNDPIRAVIKGTGVNQDGRTKGITVPNPEAQSDLIRSTYLAAELSFADTGYFEAHGTGTAVGDPLELAAIAQVIVESKRPIPLYVGSIKSNIGHIEGAAGLAGLVKCILMLEKGVILPNIHFDRPNKRIPFKQYKIKVPTDVLPWPKDLNRRASINSFGFGGTNAHVIVDSFPPPSEASLDHTTQACVEELGVVTPSHPRLFVFSGHEPAAIERLRLRYVEYILQAKHGVSADRTLDDLSYTLSCRRSRMDWALSHVASDFEELGMKLSENTPAVKRAAISPRVGFVFTGQGAQWPGMGVGLMRYSVFQESVQAADRFLSGQCHCGWSVIEELEKAKDQSRIASSELAQPICTIIQVAMVDLLRAWNIRPTAVAGHSSGEIAAGYCTGAVTRQSAWEVAFYRGRECARLKELAPDVQGAMLAVGLGVEDVRPYLDTLAPDQVNIACINSPCSTTLSGDAAQIRELLTKLTANGVSARELRVENAYHSHHMKLVARGYLSSIAHVTVQTKAVRSDVALLSSVTGSPASPFDLTPEYWVRNLVSPVLFSDAVSAMLKGANKTFRRQRGTTQPAVDVLFEIGPHTALRGPLIDILHSEAIESVAYVPMLIRGRDAPDSAMAAAGELWSRGCAVDVTAVNNHLQQPRVLVDLPSYPWDRLNKYWVASRVTHDVLHRTFPHHDLLGKRLAGSDALAPAWRHVLSFRESPWVREHVVHGSIVYPGAGFLAMAIEAALQLADKNCKLANVRMRDVSIVKALVLQQEEEGDQELVTRFHRMDEKSDGTWSGWWEFSISCTKACVEPERHVSGQISLEYRPKEPSSQPASEVVHQAQKVEYRKLVASSADKLDRKTFYEASESAGLAYGPQYQGVAGMARSGDGRCCWSIQLPDRKAPASESKHLIHPTTLDAIMHAMFGAMSKGTVFASAALPVAFDKIVVSADMPTDAGTHLSGFTVTDVKEMTREVTADVYVSTDDWKRPLVQMEGLRCKELPSPRGGHGEVEAQSAPLGSVAWQPDIDLLDNEGLKSYILKNPGQERHDIAESHFTAFSNRLRNAVAQILYLQAFKSPNLSVLQVGGFDEGLTDTLVAAIASKTNVPAVTAEILVLDSEMENIPRIHERQCHGCSVAASHWNHASSLASHATETGNFDAVLLVVPDQTNEQAVRALVTQAQSLLKTGALLIVLDNIQNTRANLAFYGFEAAQTSSSGRLHPWQSLNVEDPICGKAAALCRERPTAIFRESTNASICVLKPPHCTKETADIISALGGTLSDAGLDVAVEEWPPSVAHVREKFVISFLDMETSFLSDIDAKSFEVVRRVALQSRRLLWVCSGDDPHMAIAVGWLRVVQNENPNRVYQHLTLTKKSAASPQDDSCAITRMALAQTLEREFIEEGGNLYIPRWYHEKGLSQTLEGQETSVHVETARLGVAKASIPLRVSHGGDADSACFAPDAPLVSHLAADEVEIELEYVVLADSDFSSAGKTARREGSGVVKAAGRGVSRLGPADQVCVSFVGPLSTRVITKEVCCQIVPPGANMEEAACIPNTFATALRVLTDVARVRLGHTVLVQTAGTKVGRAAVLLALALDAVVYATARDKTETETIVSLGVSPQNVFEEGDLDLPRAAKILTGERGVDIVLRTSKSSIAPCLLSQCVAEHGTLVDVHTTSEPGQDSASSGDTISVMGIGSLLPEDPVSLQKSASRAASYLPQLSRLAASFDVFSSDRITDALRCQREPGTRRGVILSLDDADVVPIAPSVNRKLQICEQATYVLAGGLGGLGRSLARLLVYNGARNLALLSHSGPNSPLTKTFTKEMADLGVTVKTLACEIGDDESVAAVLAECTQSMPSIRGVIQAAAVVRDAVFDNFTFEDWQSNLRSKVQGSWNLHQHIPKDIDFFVMLGSVAGLLGHVSQAGYAAGNTFQDALAHYRRSRRLPAVTIDLGPMLDVGSVKDGTVSASFSTSEATWMTEADLHAIMTMCISGEMTGFDFPSQLCTGLPSGRMIQIGQHETPVHYDRPFFALLKSLGVSGAAGKDKKMLGGRSKDFGLQISGVASMQDAQSCVEDAIRARLAKDLGRSEDGIDSSRPLHWYGIDSLGAVGFRTWVGKTMKAEVSMFDVLNASSIHELAKKIVRVSELIPEGLESV</sequence>
<dbReference type="Proteomes" id="UP000803884">
    <property type="component" value="Unassembled WGS sequence"/>
</dbReference>
<dbReference type="Pfam" id="PF21089">
    <property type="entry name" value="PKS_DH_N"/>
    <property type="match status" value="1"/>
</dbReference>
<dbReference type="SUPFAM" id="SSF55048">
    <property type="entry name" value="Probable ACP-binding domain of malonyl-CoA ACP transacylase"/>
    <property type="match status" value="1"/>
</dbReference>
<dbReference type="GeneID" id="96010755"/>
<dbReference type="InterPro" id="IPR036291">
    <property type="entry name" value="NAD(P)-bd_dom_sf"/>
</dbReference>
<accession>A0AB34KA67</accession>
<dbReference type="Pfam" id="PF00109">
    <property type="entry name" value="ketoacyl-synt"/>
    <property type="match status" value="1"/>
</dbReference>
<dbReference type="Gene3D" id="3.90.180.10">
    <property type="entry name" value="Medium-chain alcohol dehydrogenases, catalytic domain"/>
    <property type="match status" value="1"/>
</dbReference>
<keyword evidence="11" id="KW-1185">Reference proteome</keyword>
<dbReference type="Gene3D" id="3.40.47.10">
    <property type="match status" value="1"/>
</dbReference>
<dbReference type="GO" id="GO:0006633">
    <property type="term" value="P:fatty acid biosynthetic process"/>
    <property type="evidence" value="ECO:0007669"/>
    <property type="project" value="InterPro"/>
</dbReference>
<feature type="region of interest" description="N-terminal hotdog fold" evidence="6">
    <location>
        <begin position="947"/>
        <end position="1083"/>
    </location>
</feature>
<dbReference type="SUPFAM" id="SSF52151">
    <property type="entry name" value="FabD/lysophospholipase-like"/>
    <property type="match status" value="1"/>
</dbReference>
<reference evidence="10 11" key="1">
    <citation type="journal article" date="2020" name="Microbiol. Resour. Announc.">
        <title>Draft Genome Sequence of a Cladosporium Species Isolated from the Mesophotic Ascidian Didemnum maculosum.</title>
        <authorList>
            <person name="Gioti A."/>
            <person name="Siaperas R."/>
            <person name="Nikolaivits E."/>
            <person name="Le Goff G."/>
            <person name="Ouazzani J."/>
            <person name="Kotoulas G."/>
            <person name="Topakas E."/>
        </authorList>
    </citation>
    <scope>NUCLEOTIDE SEQUENCE [LARGE SCALE GENOMIC DNA]</scope>
    <source>
        <strain evidence="10 11">TM138-S3</strain>
    </source>
</reference>
<keyword evidence="5" id="KW-0511">Multifunctional enzyme</keyword>
<dbReference type="SMART" id="SM00823">
    <property type="entry name" value="PKS_PP"/>
    <property type="match status" value="1"/>
</dbReference>
<organism evidence="10 11">
    <name type="scientific">Cladosporium halotolerans</name>
    <dbReference type="NCBI Taxonomy" id="1052096"/>
    <lineage>
        <taxon>Eukaryota</taxon>
        <taxon>Fungi</taxon>
        <taxon>Dikarya</taxon>
        <taxon>Ascomycota</taxon>
        <taxon>Pezizomycotina</taxon>
        <taxon>Dothideomycetes</taxon>
        <taxon>Dothideomycetidae</taxon>
        <taxon>Cladosporiales</taxon>
        <taxon>Cladosporiaceae</taxon>
        <taxon>Cladosporium</taxon>
    </lineage>
</organism>
<keyword evidence="4" id="KW-0560">Oxidoreductase</keyword>
<dbReference type="Pfam" id="PF00550">
    <property type="entry name" value="PP-binding"/>
    <property type="match status" value="1"/>
</dbReference>
<evidence type="ECO:0000256" key="4">
    <source>
        <dbReference type="ARBA" id="ARBA00023002"/>
    </source>
</evidence>
<dbReference type="InterPro" id="IPR049551">
    <property type="entry name" value="PKS_DH_C"/>
</dbReference>
<dbReference type="Pfam" id="PF00698">
    <property type="entry name" value="Acyl_transf_1"/>
    <property type="match status" value="1"/>
</dbReference>
<keyword evidence="1" id="KW-0596">Phosphopantetheine</keyword>
<dbReference type="InterPro" id="IPR049552">
    <property type="entry name" value="PKS_DH_N"/>
</dbReference>
<dbReference type="Pfam" id="PF08659">
    <property type="entry name" value="KR"/>
    <property type="match status" value="1"/>
</dbReference>
<dbReference type="InterPro" id="IPR014043">
    <property type="entry name" value="Acyl_transferase_dom"/>
</dbReference>
<dbReference type="Gene3D" id="1.10.1200.10">
    <property type="entry name" value="ACP-like"/>
    <property type="match status" value="1"/>
</dbReference>
<dbReference type="SMART" id="SM00826">
    <property type="entry name" value="PKS_DH"/>
    <property type="match status" value="1"/>
</dbReference>
<dbReference type="Gene3D" id="3.30.70.3290">
    <property type="match status" value="1"/>
</dbReference>
<feature type="domain" description="Carrier" evidence="7">
    <location>
        <begin position="2317"/>
        <end position="2394"/>
    </location>
</feature>
<dbReference type="SMART" id="SM00822">
    <property type="entry name" value="PKS_KR"/>
    <property type="match status" value="1"/>
</dbReference>
<dbReference type="InterPro" id="IPR009081">
    <property type="entry name" value="PP-bd_ACP"/>
</dbReference>
<dbReference type="InterPro" id="IPR020807">
    <property type="entry name" value="PKS_DH"/>
</dbReference>
<dbReference type="SMART" id="SM00829">
    <property type="entry name" value="PKS_ER"/>
    <property type="match status" value="1"/>
</dbReference>
<evidence type="ECO:0000256" key="1">
    <source>
        <dbReference type="ARBA" id="ARBA00022450"/>
    </source>
</evidence>
<dbReference type="GO" id="GO:0016491">
    <property type="term" value="F:oxidoreductase activity"/>
    <property type="evidence" value="ECO:0007669"/>
    <property type="project" value="UniProtKB-KW"/>
</dbReference>
<evidence type="ECO:0008006" key="12">
    <source>
        <dbReference type="Google" id="ProtNLM"/>
    </source>
</evidence>
<evidence type="ECO:0000259" key="7">
    <source>
        <dbReference type="PROSITE" id="PS50075"/>
    </source>
</evidence>
<dbReference type="Gene3D" id="3.10.129.110">
    <property type="entry name" value="Polyketide synthase dehydratase"/>
    <property type="match status" value="1"/>
</dbReference>
<feature type="active site" description="Proton donor; for dehydratase activity" evidence="6">
    <location>
        <position position="1173"/>
    </location>
</feature>
<feature type="region of interest" description="C-terminal hotdog fold" evidence="6">
    <location>
        <begin position="1110"/>
        <end position="1262"/>
    </location>
</feature>
<evidence type="ECO:0000256" key="5">
    <source>
        <dbReference type="ARBA" id="ARBA00023268"/>
    </source>
</evidence>
<evidence type="ECO:0000313" key="10">
    <source>
        <dbReference type="EMBL" id="KAL1582008.1"/>
    </source>
</evidence>
<dbReference type="InterPro" id="IPR001227">
    <property type="entry name" value="Ac_transferase_dom_sf"/>
</dbReference>
<feature type="domain" description="PKS/mFAS DH" evidence="9">
    <location>
        <begin position="947"/>
        <end position="1262"/>
    </location>
</feature>
<dbReference type="GO" id="GO:0044550">
    <property type="term" value="P:secondary metabolite biosynthetic process"/>
    <property type="evidence" value="ECO:0007669"/>
    <property type="project" value="TreeGrafter"/>
</dbReference>
<dbReference type="InterPro" id="IPR042104">
    <property type="entry name" value="PKS_dehydratase_sf"/>
</dbReference>
<gene>
    <name evidence="10" type="ORF">WHR41_09313</name>
</gene>
<dbReference type="SUPFAM" id="SSF47336">
    <property type="entry name" value="ACP-like"/>
    <property type="match status" value="1"/>
</dbReference>
<dbReference type="Gene3D" id="3.40.50.720">
    <property type="entry name" value="NAD(P)-binding Rossmann-like Domain"/>
    <property type="match status" value="1"/>
</dbReference>
<keyword evidence="2" id="KW-0597">Phosphoprotein</keyword>
<dbReference type="InterPro" id="IPR036736">
    <property type="entry name" value="ACP-like_sf"/>
</dbReference>
<evidence type="ECO:0000259" key="9">
    <source>
        <dbReference type="PROSITE" id="PS52019"/>
    </source>
</evidence>
<name>A0AB34KA67_9PEZI</name>
<dbReference type="PROSITE" id="PS50075">
    <property type="entry name" value="CARRIER"/>
    <property type="match status" value="1"/>
</dbReference>
<dbReference type="InterPro" id="IPR013968">
    <property type="entry name" value="PKS_KR"/>
</dbReference>
<dbReference type="PROSITE" id="PS52004">
    <property type="entry name" value="KS3_2"/>
    <property type="match status" value="1"/>
</dbReference>
<evidence type="ECO:0000256" key="3">
    <source>
        <dbReference type="ARBA" id="ARBA00022679"/>
    </source>
</evidence>
<evidence type="ECO:0000256" key="6">
    <source>
        <dbReference type="PROSITE-ProRule" id="PRU01363"/>
    </source>
</evidence>
<dbReference type="InterPro" id="IPR016039">
    <property type="entry name" value="Thiolase-like"/>
</dbReference>
<dbReference type="GO" id="GO:0004312">
    <property type="term" value="F:fatty acid synthase activity"/>
    <property type="evidence" value="ECO:0007669"/>
    <property type="project" value="TreeGrafter"/>
</dbReference>
<evidence type="ECO:0000256" key="2">
    <source>
        <dbReference type="ARBA" id="ARBA00022553"/>
    </source>
</evidence>
<dbReference type="InterPro" id="IPR014030">
    <property type="entry name" value="Ketoacyl_synth_N"/>
</dbReference>
<dbReference type="PANTHER" id="PTHR43775">
    <property type="entry name" value="FATTY ACID SYNTHASE"/>
    <property type="match status" value="1"/>
</dbReference>
<dbReference type="PROSITE" id="PS52019">
    <property type="entry name" value="PKS_MFAS_DH"/>
    <property type="match status" value="1"/>
</dbReference>
<dbReference type="InterPro" id="IPR016035">
    <property type="entry name" value="Acyl_Trfase/lysoPLipase"/>
</dbReference>
<dbReference type="InterPro" id="IPR056501">
    <property type="entry name" value="NAD-bd_HRPKS_sdrA"/>
</dbReference>
<dbReference type="InterPro" id="IPR016036">
    <property type="entry name" value="Malonyl_transacylase_ACP-bd"/>
</dbReference>
<dbReference type="SMART" id="SM00827">
    <property type="entry name" value="PKS_AT"/>
    <property type="match status" value="1"/>
</dbReference>
<comment type="caution">
    <text evidence="10">The sequence shown here is derived from an EMBL/GenBank/DDBJ whole genome shotgun (WGS) entry which is preliminary data.</text>
</comment>
<dbReference type="Pfam" id="PF23114">
    <property type="entry name" value="NAD-bd_HRPKS_sdrA"/>
    <property type="match status" value="1"/>
</dbReference>
<keyword evidence="3" id="KW-0808">Transferase</keyword>
<dbReference type="SUPFAM" id="SSF50129">
    <property type="entry name" value="GroES-like"/>
    <property type="match status" value="1"/>
</dbReference>